<dbReference type="OrthoDB" id="9773740at2"/>
<dbReference type="Gene3D" id="1.25.40.390">
    <property type="match status" value="1"/>
</dbReference>
<keyword evidence="5" id="KW-0998">Cell outer membrane</keyword>
<dbReference type="EMBL" id="CP017141">
    <property type="protein sequence ID" value="AOM78336.1"/>
    <property type="molecule type" value="Genomic_DNA"/>
</dbReference>
<dbReference type="AlphaFoldDB" id="A0A1D7QI30"/>
<keyword evidence="4" id="KW-0472">Membrane</keyword>
<dbReference type="CDD" id="cd08977">
    <property type="entry name" value="SusD"/>
    <property type="match status" value="1"/>
</dbReference>
<dbReference type="InterPro" id="IPR012944">
    <property type="entry name" value="SusD_RagB_dom"/>
</dbReference>
<evidence type="ECO:0000259" key="7">
    <source>
        <dbReference type="Pfam" id="PF14322"/>
    </source>
</evidence>
<evidence type="ECO:0000256" key="5">
    <source>
        <dbReference type="ARBA" id="ARBA00023237"/>
    </source>
</evidence>
<evidence type="ECO:0000256" key="2">
    <source>
        <dbReference type="ARBA" id="ARBA00006275"/>
    </source>
</evidence>
<feature type="domain" description="SusD-like N-terminal" evidence="7">
    <location>
        <begin position="123"/>
        <end position="244"/>
    </location>
</feature>
<dbReference type="Pfam" id="PF14322">
    <property type="entry name" value="SusD-like_3"/>
    <property type="match status" value="1"/>
</dbReference>
<evidence type="ECO:0000256" key="3">
    <source>
        <dbReference type="ARBA" id="ARBA00022729"/>
    </source>
</evidence>
<dbReference type="InterPro" id="IPR033985">
    <property type="entry name" value="SusD-like_N"/>
</dbReference>
<comment type="subcellular location">
    <subcellularLocation>
        <location evidence="1">Cell outer membrane</location>
    </subcellularLocation>
</comment>
<proteinExistence type="inferred from homology"/>
<evidence type="ECO:0000259" key="6">
    <source>
        <dbReference type="Pfam" id="PF07980"/>
    </source>
</evidence>
<evidence type="ECO:0000256" key="1">
    <source>
        <dbReference type="ARBA" id="ARBA00004442"/>
    </source>
</evidence>
<dbReference type="Pfam" id="PF07980">
    <property type="entry name" value="SusD_RagB"/>
    <property type="match status" value="1"/>
</dbReference>
<evidence type="ECO:0000313" key="9">
    <source>
        <dbReference type="Proteomes" id="UP000094313"/>
    </source>
</evidence>
<evidence type="ECO:0000313" key="8">
    <source>
        <dbReference type="EMBL" id="AOM78336.1"/>
    </source>
</evidence>
<sequence>MTIMNLLKYRIVSIFLLGGLLSGGLVSCKKLLDLKPEGSVYESVYWKTESDATSGLMGAYSLLRRSLTLGGQGMSNFVYGDFTTGVLVEGGDYALNFLVKGDQYYGTGIAVDDFRGDYIEDFQDWSPYFRTITQANTVIEKVSKMPESAFKNPANKRKIIGEAYFIRAYTYFYMVRIWGDVPLVLQYDPDPVSSKNIQRSPEAVVLDSCAADMNKAKGLMSWNSGGDHAVRADKGAAFALLAHVNRWKYFVTKETDQSLLTKAVAAIDSITASGKYELVPAVNFDKLFKGRSSEGIFEINTSADQMEFQAGAGFYRYTLGAPYLPGKAKSTIFDSDVINAFFTDSDDARYEYYFDRNKVEDIILTKYIGKNNQNRVFLNASNTSSGFVDCNISIFRLAEMKLLRAECNELLGRSGEALTDLNDVKRRSNVGNYSGADLKTEIFEETFRELFCEGHSWYDMVRNKRLVEYLDRFPQARFDEEGWKWPIARSLFVTNKDLAQNKYWIGRLR</sequence>
<gene>
    <name evidence="8" type="ORF">BFS30_14820</name>
</gene>
<comment type="similarity">
    <text evidence="2">Belongs to the SusD family.</text>
</comment>
<dbReference type="Proteomes" id="UP000094313">
    <property type="component" value="Chromosome"/>
</dbReference>
<dbReference type="KEGG" id="psty:BFS30_14820"/>
<evidence type="ECO:0008006" key="10">
    <source>
        <dbReference type="Google" id="ProtNLM"/>
    </source>
</evidence>
<keyword evidence="3" id="KW-0732">Signal</keyword>
<accession>A0A1D7QI30</accession>
<reference evidence="8 9" key="1">
    <citation type="submission" date="2016-08" db="EMBL/GenBank/DDBJ databases">
        <authorList>
            <person name="Seilhamer J.J."/>
        </authorList>
    </citation>
    <scope>NUCLEOTIDE SEQUENCE [LARGE SCALE GENOMIC DNA]</scope>
    <source>
        <strain evidence="8 9">DX4</strain>
    </source>
</reference>
<keyword evidence="9" id="KW-1185">Reference proteome</keyword>
<dbReference type="SUPFAM" id="SSF48452">
    <property type="entry name" value="TPR-like"/>
    <property type="match status" value="1"/>
</dbReference>
<organism evidence="8 9">
    <name type="scientific">Pedobacter steynii</name>
    <dbReference type="NCBI Taxonomy" id="430522"/>
    <lineage>
        <taxon>Bacteria</taxon>
        <taxon>Pseudomonadati</taxon>
        <taxon>Bacteroidota</taxon>
        <taxon>Sphingobacteriia</taxon>
        <taxon>Sphingobacteriales</taxon>
        <taxon>Sphingobacteriaceae</taxon>
        <taxon>Pedobacter</taxon>
    </lineage>
</organism>
<name>A0A1D7QI30_9SPHI</name>
<evidence type="ECO:0000256" key="4">
    <source>
        <dbReference type="ARBA" id="ARBA00023136"/>
    </source>
</evidence>
<dbReference type="InterPro" id="IPR011990">
    <property type="entry name" value="TPR-like_helical_dom_sf"/>
</dbReference>
<feature type="domain" description="RagB/SusD" evidence="6">
    <location>
        <begin position="372"/>
        <end position="502"/>
    </location>
</feature>
<protein>
    <recommendedName>
        <fullName evidence="10">Starch-binding associating with outer membrane</fullName>
    </recommendedName>
</protein>
<dbReference type="GO" id="GO:0009279">
    <property type="term" value="C:cell outer membrane"/>
    <property type="evidence" value="ECO:0007669"/>
    <property type="project" value="UniProtKB-SubCell"/>
</dbReference>